<evidence type="ECO:0000313" key="7">
    <source>
        <dbReference type="Proteomes" id="UP000646308"/>
    </source>
</evidence>
<organism evidence="4 7">
    <name type="scientific">Staphylococcus agnetis</name>
    <dbReference type="NCBI Taxonomy" id="985762"/>
    <lineage>
        <taxon>Bacteria</taxon>
        <taxon>Bacillati</taxon>
        <taxon>Bacillota</taxon>
        <taxon>Bacilli</taxon>
        <taxon>Bacillales</taxon>
        <taxon>Staphylococcaceae</taxon>
        <taxon>Staphylococcus</taxon>
    </lineage>
</organism>
<proteinExistence type="predicted"/>
<dbReference type="AlphaFoldDB" id="A0A242VIU9"/>
<dbReference type="InterPro" id="IPR050624">
    <property type="entry name" value="HTH-type_Tx_Regulator"/>
</dbReference>
<dbReference type="EMBL" id="NEFX01000003">
    <property type="protein sequence ID" value="OTW31966.1"/>
    <property type="molecule type" value="Genomic_DNA"/>
</dbReference>
<dbReference type="InterPro" id="IPR009057">
    <property type="entry name" value="Homeodomain-like_sf"/>
</dbReference>
<dbReference type="PROSITE" id="PS50977">
    <property type="entry name" value="HTH_TETR_2"/>
    <property type="match status" value="1"/>
</dbReference>
<evidence type="ECO:0000256" key="2">
    <source>
        <dbReference type="PROSITE-ProRule" id="PRU00335"/>
    </source>
</evidence>
<dbReference type="Gene3D" id="1.10.357.10">
    <property type="entry name" value="Tetracycline Repressor, domain 2"/>
    <property type="match status" value="1"/>
</dbReference>
<comment type="caution">
    <text evidence="4">The sequence shown here is derived from an EMBL/GenBank/DDBJ whole genome shotgun (WGS) entry which is preliminary data.</text>
</comment>
<keyword evidence="1 2" id="KW-0238">DNA-binding</keyword>
<evidence type="ECO:0000256" key="1">
    <source>
        <dbReference type="ARBA" id="ARBA00023125"/>
    </source>
</evidence>
<name>A0A242VIU9_9STAP</name>
<dbReference type="Proteomes" id="UP000195208">
    <property type="component" value="Unassembled WGS sequence"/>
</dbReference>
<feature type="domain" description="HTH tetR-type" evidence="3">
    <location>
        <begin position="12"/>
        <end position="72"/>
    </location>
</feature>
<dbReference type="GeneID" id="57692420"/>
<dbReference type="Proteomes" id="UP000646308">
    <property type="component" value="Unassembled WGS sequence"/>
</dbReference>
<accession>A0A242VIU9</accession>
<dbReference type="PANTHER" id="PTHR43479">
    <property type="entry name" value="ACREF/ENVCD OPERON REPRESSOR-RELATED"/>
    <property type="match status" value="1"/>
</dbReference>
<reference evidence="5 6" key="1">
    <citation type="submission" date="2017-04" db="EMBL/GenBank/DDBJ databases">
        <title>Staphylococcus agnetis, a potential pathogen in the broiler production.</title>
        <authorList>
            <person name="Poulsen L."/>
        </authorList>
    </citation>
    <scope>NUCLEOTIDE SEQUENCE [LARGE SCALE GENOMIC DNA]</scope>
    <source>
        <strain evidence="5 6">723_310714_2_2_spleen</strain>
    </source>
</reference>
<reference evidence="4" key="2">
    <citation type="submission" date="2019-11" db="EMBL/GenBank/DDBJ databases">
        <title>Whole genome comparisons of Staphylococcus agnetis isolates from cattle and chickens.</title>
        <authorList>
            <person name="Rhoads D."/>
            <person name="Shwani A."/>
            <person name="Adkins P."/>
            <person name="Calcutt M."/>
            <person name="Middleton J."/>
        </authorList>
    </citation>
    <scope>NUCLEOTIDE SEQUENCE</scope>
    <source>
        <strain evidence="4">1387</strain>
    </source>
</reference>
<protein>
    <submittedName>
        <fullName evidence="4">TetR family transcriptional regulator</fullName>
    </submittedName>
</protein>
<dbReference type="EMBL" id="WMFL01000079">
    <property type="protein sequence ID" value="NJI02663.1"/>
    <property type="molecule type" value="Genomic_DNA"/>
</dbReference>
<gene>
    <name evidence="5" type="ORF">B9M88_02495</name>
    <name evidence="4" type="ORF">GLV84_07475</name>
</gene>
<evidence type="ECO:0000313" key="5">
    <source>
        <dbReference type="EMBL" id="OTW31966.1"/>
    </source>
</evidence>
<dbReference type="RefSeq" id="WP_060551699.1">
    <property type="nucleotide sequence ID" value="NZ_CP009623.1"/>
</dbReference>
<dbReference type="InterPro" id="IPR001647">
    <property type="entry name" value="HTH_TetR"/>
</dbReference>
<sequence length="185" mass="22124">MVRIQKQDLRIIKTISKLTEVLILLLQTHRYSKITINQICNEANVHRTTFYKHFKDKNELLLHVFEASTQPYFKNDINQRMVQPFTCLEQTLNPTIRDILKMQESDVNFYKMLVQFFTQTVHTDVKSHINALPHDQRFPSEVFGYVQTAIISSLNQWRIDSNTEFDASKMDHIYQTLMRYRFSKF</sequence>
<feature type="DNA-binding region" description="H-T-H motif" evidence="2">
    <location>
        <begin position="35"/>
        <end position="54"/>
    </location>
</feature>
<dbReference type="OrthoDB" id="9810250at2"/>
<dbReference type="PANTHER" id="PTHR43479:SF16">
    <property type="entry name" value="HTH TETR-TYPE DOMAIN-CONTAINING PROTEIN"/>
    <property type="match status" value="1"/>
</dbReference>
<evidence type="ECO:0000313" key="4">
    <source>
        <dbReference type="EMBL" id="NJI02663.1"/>
    </source>
</evidence>
<evidence type="ECO:0000313" key="6">
    <source>
        <dbReference type="Proteomes" id="UP000195208"/>
    </source>
</evidence>
<evidence type="ECO:0000259" key="3">
    <source>
        <dbReference type="PROSITE" id="PS50977"/>
    </source>
</evidence>
<keyword evidence="6" id="KW-1185">Reference proteome</keyword>
<dbReference type="SUPFAM" id="SSF46689">
    <property type="entry name" value="Homeodomain-like"/>
    <property type="match status" value="1"/>
</dbReference>
<dbReference type="GO" id="GO:0003677">
    <property type="term" value="F:DNA binding"/>
    <property type="evidence" value="ECO:0007669"/>
    <property type="project" value="UniProtKB-UniRule"/>
</dbReference>
<dbReference type="Pfam" id="PF00440">
    <property type="entry name" value="TetR_N"/>
    <property type="match status" value="1"/>
</dbReference>